<evidence type="ECO:0000259" key="1">
    <source>
        <dbReference type="Pfam" id="PF18257"/>
    </source>
</evidence>
<sequence>MRKTLPLGIFILALGFVGLGHLYADNAAITEVFKSRGYDVKIISTQDSGLKDFEFVIVAQENFWIPFLASQSKKVLIGVTPDTILSEDSGFSKHLTETIQKVRDHNQTITDNAVVAIFEKYKINVVHFAGKNAKSEYLVLDINCPHCQTEITQNFAKRLKSGANVYVLVAGILGMDSAKKAATFYQEIESKKSDKEKQDYINEVFSKGIKPKDNIDITRIMNITIELGAAGLRGVPYVIER</sequence>
<organism evidence="2 3">
    <name type="scientific">Helicobacter fennelliae</name>
    <dbReference type="NCBI Taxonomy" id="215"/>
    <lineage>
        <taxon>Bacteria</taxon>
        <taxon>Pseudomonadati</taxon>
        <taxon>Campylobacterota</taxon>
        <taxon>Epsilonproteobacteria</taxon>
        <taxon>Campylobacterales</taxon>
        <taxon>Helicobacteraceae</taxon>
        <taxon>Helicobacter</taxon>
    </lineage>
</organism>
<evidence type="ECO:0000313" key="3">
    <source>
        <dbReference type="Proteomes" id="UP000250166"/>
    </source>
</evidence>
<protein>
    <submittedName>
        <fullName evidence="2">Disulphide isomerase</fullName>
    </submittedName>
</protein>
<dbReference type="InterPro" id="IPR041556">
    <property type="entry name" value="DsbG_N"/>
</dbReference>
<dbReference type="Gene3D" id="3.10.450.520">
    <property type="match status" value="1"/>
</dbReference>
<evidence type="ECO:0000313" key="2">
    <source>
        <dbReference type="EMBL" id="SQB97483.1"/>
    </source>
</evidence>
<keyword evidence="2" id="KW-0413">Isomerase</keyword>
<accession>A0A2X3BA81</accession>
<dbReference type="Gene3D" id="3.40.30.10">
    <property type="entry name" value="Glutaredoxin"/>
    <property type="match status" value="1"/>
</dbReference>
<dbReference type="AlphaFoldDB" id="A0A2X3BA81"/>
<dbReference type="Pfam" id="PF18257">
    <property type="entry name" value="DsbG_N"/>
    <property type="match status" value="1"/>
</dbReference>
<dbReference type="GO" id="GO:0016853">
    <property type="term" value="F:isomerase activity"/>
    <property type="evidence" value="ECO:0007669"/>
    <property type="project" value="UniProtKB-KW"/>
</dbReference>
<proteinExistence type="predicted"/>
<gene>
    <name evidence="2" type="ORF">NCTC13102_00214</name>
</gene>
<dbReference type="RefSeq" id="WP_112058231.1">
    <property type="nucleotide sequence ID" value="NZ_UAWL01000006.1"/>
</dbReference>
<name>A0A2X3BA81_9HELI</name>
<dbReference type="EMBL" id="UAWL01000006">
    <property type="protein sequence ID" value="SQB97483.1"/>
    <property type="molecule type" value="Genomic_DNA"/>
</dbReference>
<reference evidence="2 3" key="1">
    <citation type="submission" date="2018-06" db="EMBL/GenBank/DDBJ databases">
        <authorList>
            <consortium name="Pathogen Informatics"/>
            <person name="Doyle S."/>
        </authorList>
    </citation>
    <scope>NUCLEOTIDE SEQUENCE [LARGE SCALE GENOMIC DNA]</scope>
    <source>
        <strain evidence="2 3">NCTC13102</strain>
    </source>
</reference>
<dbReference type="Proteomes" id="UP000250166">
    <property type="component" value="Unassembled WGS sequence"/>
</dbReference>
<feature type="domain" description="Disulfide isomerase DsbG N-terminal" evidence="1">
    <location>
        <begin position="34"/>
        <end position="115"/>
    </location>
</feature>